<comment type="caution">
    <text evidence="3">The sequence shown here is derived from an EMBL/GenBank/DDBJ whole genome shotgun (WGS) entry which is preliminary data.</text>
</comment>
<evidence type="ECO:0000259" key="1">
    <source>
        <dbReference type="Pfam" id="PF01636"/>
    </source>
</evidence>
<dbReference type="Proteomes" id="UP000788426">
    <property type="component" value="Unassembled WGS sequence"/>
</dbReference>
<organism evidence="3 4">
    <name type="scientific">Hoylesella nanceiensis</name>
    <dbReference type="NCBI Taxonomy" id="425941"/>
    <lineage>
        <taxon>Bacteria</taxon>
        <taxon>Pseudomonadati</taxon>
        <taxon>Bacteroidota</taxon>
        <taxon>Bacteroidia</taxon>
        <taxon>Bacteroidales</taxon>
        <taxon>Prevotellaceae</taxon>
        <taxon>Hoylesella</taxon>
    </lineage>
</organism>
<keyword evidence="4" id="KW-1185">Reference proteome</keyword>
<evidence type="ECO:0000313" key="4">
    <source>
        <dbReference type="Proteomes" id="UP000788426"/>
    </source>
</evidence>
<sequence>MEKIAQLYFEYKGFHAEKIEQLAGAGSNRCYYRCYDKQGETLIAVEGTSVEENESFIYLASHFNALHLPMPAVLAVSNDRLCYLQTDLGSVSLFDALKEGRNNGGKYNESEIALLENTIKQLPLIQVKGAENLDWNRCYPQPEFDKENVMFDLNYFKYCFLKLTNIDFNEFKLQHEFYSLADHLTQLTGNYFMYRDFQARNVMLTQGSEPCFIDFQGGRKGPFYYDLASFLWQASAQYNDELRAHLIEVYYQELKKWVAIGSLEKFKSNLNLFVLFRTLQVLGAYGFRGYIEEKSYFVRSIPFAINNLKALLQNKDLFKPYTYLKEILENLVSLPQFEDRSKADATASSCKATESQEVLNNKKLKVLVYSFSYHRGIPKDLSGNGGGYVFDCRAVHNPGRYAQYKKLTGRDLEVIQFLEDDGEITEFLSHVYGLVDMHVARYIERGFTNLMFSFGCTGGQHRSVYSAQHVAEYISNKFGCEVQLIHREQHIEEHYEAK</sequence>
<reference evidence="3 4" key="1">
    <citation type="submission" date="2021-07" db="EMBL/GenBank/DDBJ databases">
        <title>Genomic diversity and antimicrobial resistance of Prevotella spp. isolated from chronic lung disease airways.</title>
        <authorList>
            <person name="Webb K.A."/>
            <person name="Olagoke O.S."/>
            <person name="Baird T."/>
            <person name="Neill J."/>
            <person name="Pham A."/>
            <person name="Wells T.J."/>
            <person name="Ramsay K.A."/>
            <person name="Bell S.C."/>
            <person name="Sarovich D.S."/>
            <person name="Price E.P."/>
        </authorList>
    </citation>
    <scope>NUCLEOTIDE SEQUENCE [LARGE SCALE GENOMIC DNA]</scope>
    <source>
        <strain evidence="3 4">SCHI0011.S.12</strain>
    </source>
</reference>
<dbReference type="Pfam" id="PF22740">
    <property type="entry name" value="PapZ_C"/>
    <property type="match status" value="1"/>
</dbReference>
<proteinExistence type="predicted"/>
<gene>
    <name evidence="3" type="ORF">KZO38_02085</name>
</gene>
<dbReference type="PANTHER" id="PTHR30448:SF0">
    <property type="entry name" value="RNASE ADAPTER PROTEIN RAPZ"/>
    <property type="match status" value="1"/>
</dbReference>
<dbReference type="InterPro" id="IPR053931">
    <property type="entry name" value="RapZ_C"/>
</dbReference>
<dbReference type="InterPro" id="IPR005337">
    <property type="entry name" value="RapZ-like"/>
</dbReference>
<protein>
    <submittedName>
        <fullName evidence="3">Phosphotransferase</fullName>
    </submittedName>
</protein>
<dbReference type="EMBL" id="JAHXCT010000001">
    <property type="protein sequence ID" value="MBW4768560.1"/>
    <property type="molecule type" value="Genomic_DNA"/>
</dbReference>
<dbReference type="Pfam" id="PF01636">
    <property type="entry name" value="APH"/>
    <property type="match status" value="1"/>
</dbReference>
<dbReference type="PANTHER" id="PTHR30448">
    <property type="entry name" value="RNASE ADAPTER PROTEIN RAPZ"/>
    <property type="match status" value="1"/>
</dbReference>
<accession>A0ABS6YAF5</accession>
<name>A0ABS6YAF5_9BACT</name>
<evidence type="ECO:0000259" key="2">
    <source>
        <dbReference type="Pfam" id="PF22740"/>
    </source>
</evidence>
<dbReference type="InterPro" id="IPR002575">
    <property type="entry name" value="Aminoglycoside_PTrfase"/>
</dbReference>
<feature type="domain" description="RapZ C-terminal" evidence="2">
    <location>
        <begin position="365"/>
        <end position="489"/>
    </location>
</feature>
<dbReference type="RefSeq" id="WP_219479456.1">
    <property type="nucleotide sequence ID" value="NZ_JABZTH010000011.1"/>
</dbReference>
<evidence type="ECO:0000313" key="3">
    <source>
        <dbReference type="EMBL" id="MBW4768560.1"/>
    </source>
</evidence>
<feature type="domain" description="Aminoglycoside phosphotransferase" evidence="1">
    <location>
        <begin position="19"/>
        <end position="250"/>
    </location>
</feature>